<reference evidence="2 3" key="1">
    <citation type="journal article" date="2018" name="Nat. Biotechnol.">
        <title>A standardized bacterial taxonomy based on genome phylogeny substantially revises the tree of life.</title>
        <authorList>
            <person name="Parks D.H."/>
            <person name="Chuvochina M."/>
            <person name="Waite D.W."/>
            <person name="Rinke C."/>
            <person name="Skarshewski A."/>
            <person name="Chaumeil P.A."/>
            <person name="Hugenholtz P."/>
        </authorList>
    </citation>
    <scope>NUCLEOTIDE SEQUENCE [LARGE SCALE GENOMIC DNA]</scope>
    <source>
        <strain evidence="2">UBA9158</strain>
    </source>
</reference>
<accession>A0A3C1KQ27</accession>
<dbReference type="EMBL" id="DMND01000152">
    <property type="protein sequence ID" value="HAN28316.1"/>
    <property type="molecule type" value="Genomic_DNA"/>
</dbReference>
<dbReference type="SUPFAM" id="SSF109604">
    <property type="entry name" value="HD-domain/PDEase-like"/>
    <property type="match status" value="1"/>
</dbReference>
<feature type="domain" description="DUF6817" evidence="1">
    <location>
        <begin position="45"/>
        <end position="120"/>
    </location>
</feature>
<proteinExistence type="predicted"/>
<dbReference type="Proteomes" id="UP000259273">
    <property type="component" value="Unassembled WGS sequence"/>
</dbReference>
<organism evidence="2 3">
    <name type="scientific">Haliea salexigens</name>
    <dbReference type="NCBI Taxonomy" id="287487"/>
    <lineage>
        <taxon>Bacteria</taxon>
        <taxon>Pseudomonadati</taxon>
        <taxon>Pseudomonadota</taxon>
        <taxon>Gammaproteobacteria</taxon>
        <taxon>Cellvibrionales</taxon>
        <taxon>Halieaceae</taxon>
        <taxon>Haliea</taxon>
    </lineage>
</organism>
<dbReference type="AlphaFoldDB" id="A0A3C1KQ27"/>
<protein>
    <recommendedName>
        <fullName evidence="1">DUF6817 domain-containing protein</fullName>
    </recommendedName>
</protein>
<dbReference type="InterPro" id="IPR049202">
    <property type="entry name" value="DUF6817"/>
</dbReference>
<dbReference type="Pfam" id="PF20680">
    <property type="entry name" value="DUF6817"/>
    <property type="match status" value="1"/>
</dbReference>
<dbReference type="STRING" id="1121937.GCA_000423125_00472"/>
<dbReference type="Gene3D" id="1.10.3210.10">
    <property type="entry name" value="Hypothetical protein af1432"/>
    <property type="match status" value="1"/>
</dbReference>
<sequence>MLAFDFAQTNLQLRRQLVALDYSERDVARVDTAYQLGVALFSAQYRASGKPFIAHLVGTASILASHHAAADTLIAGLLHATFMTGDFGFHPGRRRSRRQRAWLRQHIGAPAEQLVATYDALPWNAAAIATYRQTYPTLDAVTREALRIRLANTYEDFMDDALCLRRSGKAQLYRDPGVRDSILALTDLADWPTLNHLLRGAFQDLENTWATMLPAENRKGTSAL</sequence>
<evidence type="ECO:0000313" key="2">
    <source>
        <dbReference type="EMBL" id="HAN28316.1"/>
    </source>
</evidence>
<feature type="non-terminal residue" evidence="2">
    <location>
        <position position="224"/>
    </location>
</feature>
<comment type="caution">
    <text evidence="2">The sequence shown here is derived from an EMBL/GenBank/DDBJ whole genome shotgun (WGS) entry which is preliminary data.</text>
</comment>
<evidence type="ECO:0000259" key="1">
    <source>
        <dbReference type="Pfam" id="PF20680"/>
    </source>
</evidence>
<evidence type="ECO:0000313" key="3">
    <source>
        <dbReference type="Proteomes" id="UP000259273"/>
    </source>
</evidence>
<name>A0A3C1KQ27_9GAMM</name>
<gene>
    <name evidence="2" type="ORF">DCP75_11470</name>
</gene>